<dbReference type="EMBL" id="LSRL02000536">
    <property type="protein sequence ID" value="TDG40577.1"/>
    <property type="molecule type" value="Genomic_DNA"/>
</dbReference>
<dbReference type="AlphaFoldDB" id="A0A484AV98"/>
<reference evidence="2 3" key="1">
    <citation type="journal article" date="2019" name="J. Hered.">
        <title>An Improved Genome Assembly for Drosophila navojoa, the Basal Species in the mojavensis Cluster.</title>
        <authorList>
            <person name="Vanderlinde T."/>
            <person name="Dupim E.G."/>
            <person name="Nazario-Yepiz N.O."/>
            <person name="Carvalho A.B."/>
        </authorList>
    </citation>
    <scope>NUCLEOTIDE SEQUENCE [LARGE SCALE GENOMIC DNA]</scope>
    <source>
        <strain evidence="2">Navoj_Jal97</strain>
        <tissue evidence="2">Whole organism</tissue>
    </source>
</reference>
<accession>A0A484AV98</accession>
<sequence length="232" mass="24533">MADSVPPSTSSMFISGVSIASRVSTEPSDVPPLVPSKAPRIPSKPKVDVSVEKTVPPSQSSMPSNVVNVPVSSSRARAEPSDVPPLVPSNTPKIPRSPKVAKTNPPSPSTMLSNAIRSGVSASVSSVSTNSTAKVASVSRNASEITACPSNLTPSEAEMKVEIRNHPTMGPIIYAEGPAVPFLPNLTMARTAFFIREVMAIPQLHSTVPDVMLKSSIYWQHISKKFHMPGKC</sequence>
<dbReference type="Proteomes" id="UP000295192">
    <property type="component" value="Unassembled WGS sequence"/>
</dbReference>
<evidence type="ECO:0000256" key="1">
    <source>
        <dbReference type="SAM" id="MobiDB-lite"/>
    </source>
</evidence>
<name>A0A484AV98_DRONA</name>
<proteinExistence type="predicted"/>
<evidence type="ECO:0000313" key="2">
    <source>
        <dbReference type="EMBL" id="TDG40577.1"/>
    </source>
</evidence>
<feature type="compositionally biased region" description="Low complexity" evidence="1">
    <location>
        <begin position="55"/>
        <end position="74"/>
    </location>
</feature>
<keyword evidence="3" id="KW-1185">Reference proteome</keyword>
<feature type="region of interest" description="Disordered" evidence="1">
    <location>
        <begin position="22"/>
        <end position="110"/>
    </location>
</feature>
<organism evidence="2 3">
    <name type="scientific">Drosophila navojoa</name>
    <name type="common">Fruit fly</name>
    <dbReference type="NCBI Taxonomy" id="7232"/>
    <lineage>
        <taxon>Eukaryota</taxon>
        <taxon>Metazoa</taxon>
        <taxon>Ecdysozoa</taxon>
        <taxon>Arthropoda</taxon>
        <taxon>Hexapoda</taxon>
        <taxon>Insecta</taxon>
        <taxon>Pterygota</taxon>
        <taxon>Neoptera</taxon>
        <taxon>Endopterygota</taxon>
        <taxon>Diptera</taxon>
        <taxon>Brachycera</taxon>
        <taxon>Muscomorpha</taxon>
        <taxon>Ephydroidea</taxon>
        <taxon>Drosophilidae</taxon>
        <taxon>Drosophila</taxon>
    </lineage>
</organism>
<comment type="caution">
    <text evidence="2">The sequence shown here is derived from an EMBL/GenBank/DDBJ whole genome shotgun (WGS) entry which is preliminary data.</text>
</comment>
<protein>
    <submittedName>
        <fullName evidence="2">Uncharacterized protein</fullName>
    </submittedName>
</protein>
<gene>
    <name evidence="2" type="ORF">AWZ03_012997</name>
</gene>
<evidence type="ECO:0000313" key="3">
    <source>
        <dbReference type="Proteomes" id="UP000295192"/>
    </source>
</evidence>
<dbReference type="OrthoDB" id="8062432at2759"/>